<dbReference type="Gene3D" id="3.40.50.300">
    <property type="entry name" value="P-loop containing nucleotide triphosphate hydrolases"/>
    <property type="match status" value="1"/>
</dbReference>
<dbReference type="InterPro" id="IPR026983">
    <property type="entry name" value="DHC"/>
</dbReference>
<comment type="caution">
    <text evidence="3">The sequence shown here is derived from an EMBL/GenBank/DDBJ whole genome shotgun (WGS) entry which is preliminary data.</text>
</comment>
<dbReference type="Pfam" id="PF12780">
    <property type="entry name" value="AAA_8"/>
    <property type="match status" value="1"/>
</dbReference>
<dbReference type="PANTHER" id="PTHR22878">
    <property type="entry name" value="DYNEIN HEAVY CHAIN 6, AXONEMAL-LIKE-RELATED"/>
    <property type="match status" value="1"/>
</dbReference>
<evidence type="ECO:0000259" key="2">
    <source>
        <dbReference type="Pfam" id="PF17857"/>
    </source>
</evidence>
<gene>
    <name evidence="3" type="primary">DNAH1_5</name>
    <name evidence="3" type="ORF">FOZ62_003604</name>
</gene>
<protein>
    <submittedName>
        <fullName evidence="3">Dynein heavy chain 1, axonemal</fullName>
    </submittedName>
</protein>
<dbReference type="GO" id="GO:0051959">
    <property type="term" value="F:dynein light intermediate chain binding"/>
    <property type="evidence" value="ECO:0007669"/>
    <property type="project" value="InterPro"/>
</dbReference>
<feature type="non-terminal residue" evidence="3">
    <location>
        <position position="1"/>
    </location>
</feature>
<dbReference type="Pfam" id="PF12775">
    <property type="entry name" value="AAA_7"/>
    <property type="match status" value="1"/>
</dbReference>
<reference evidence="3 4" key="1">
    <citation type="submission" date="2020-04" db="EMBL/GenBank/DDBJ databases">
        <title>Perkinsus olseni comparative genomics.</title>
        <authorList>
            <person name="Bogema D.R."/>
        </authorList>
    </citation>
    <scope>NUCLEOTIDE SEQUENCE [LARGE SCALE GENOMIC DNA]</scope>
    <source>
        <strain evidence="3">ATCC PRA-205</strain>
    </source>
</reference>
<dbReference type="GO" id="GO:0007018">
    <property type="term" value="P:microtubule-based movement"/>
    <property type="evidence" value="ECO:0007669"/>
    <property type="project" value="InterPro"/>
</dbReference>
<feature type="domain" description="Dynein heavy chain 3 AAA+ lid" evidence="2">
    <location>
        <begin position="205"/>
        <end position="300"/>
    </location>
</feature>
<evidence type="ECO:0000313" key="3">
    <source>
        <dbReference type="EMBL" id="KAF4738865.1"/>
    </source>
</evidence>
<dbReference type="FunFam" id="1.20.920.30:FF:000005">
    <property type="entry name" value="Dynein, axonemal, heavy chain 2"/>
    <property type="match status" value="1"/>
</dbReference>
<feature type="domain" description="Dynein heavy chain AAA module D4" evidence="1">
    <location>
        <begin position="349"/>
        <end position="476"/>
    </location>
</feature>
<evidence type="ECO:0000313" key="4">
    <source>
        <dbReference type="Proteomes" id="UP000574390"/>
    </source>
</evidence>
<dbReference type="GO" id="GO:0045505">
    <property type="term" value="F:dynein intermediate chain binding"/>
    <property type="evidence" value="ECO:0007669"/>
    <property type="project" value="InterPro"/>
</dbReference>
<organism evidence="3 4">
    <name type="scientific">Perkinsus olseni</name>
    <name type="common">Perkinsus atlanticus</name>
    <dbReference type="NCBI Taxonomy" id="32597"/>
    <lineage>
        <taxon>Eukaryota</taxon>
        <taxon>Sar</taxon>
        <taxon>Alveolata</taxon>
        <taxon>Perkinsozoa</taxon>
        <taxon>Perkinsea</taxon>
        <taxon>Perkinsida</taxon>
        <taxon>Perkinsidae</taxon>
        <taxon>Perkinsus</taxon>
    </lineage>
</organism>
<name>A0A7J6T158_PEROL</name>
<dbReference type="InterPro" id="IPR027417">
    <property type="entry name" value="P-loop_NTPase"/>
</dbReference>
<dbReference type="EMBL" id="JABANM010010742">
    <property type="protein sequence ID" value="KAF4738865.1"/>
    <property type="molecule type" value="Genomic_DNA"/>
</dbReference>
<dbReference type="Proteomes" id="UP000574390">
    <property type="component" value="Unassembled WGS sequence"/>
</dbReference>
<dbReference type="AlphaFoldDB" id="A0A7J6T158"/>
<evidence type="ECO:0000259" key="1">
    <source>
        <dbReference type="Pfam" id="PF12780"/>
    </source>
</evidence>
<dbReference type="InterPro" id="IPR024317">
    <property type="entry name" value="Dynein_heavy_chain_D4_dom"/>
</dbReference>
<dbReference type="SUPFAM" id="SSF52540">
    <property type="entry name" value="P-loop containing nucleoside triphosphate hydrolases"/>
    <property type="match status" value="2"/>
</dbReference>
<dbReference type="PANTHER" id="PTHR22878:SF68">
    <property type="entry name" value="DYNEIN HEAVY CHAIN 6, AXONEMAL-LIKE"/>
    <property type="match status" value="1"/>
</dbReference>
<dbReference type="GO" id="GO:0030286">
    <property type="term" value="C:dynein complex"/>
    <property type="evidence" value="ECO:0007669"/>
    <property type="project" value="InterPro"/>
</dbReference>
<feature type="non-terminal residue" evidence="3">
    <location>
        <position position="477"/>
    </location>
</feature>
<dbReference type="Pfam" id="PF17857">
    <property type="entry name" value="AAA_lid_1"/>
    <property type="match status" value="1"/>
</dbReference>
<sequence length="477" mass="54354">YEDIVVPTIDSIRSTQLLKTLSEHHHHTLSCGPTGTGKSVNTAQYLLKAAPDTFQPVFVNFSAQTHVNQFQDLIDSKLEKRRRGVFGPPAGKKMVLFVDDLNMPQKEFYGAQPPIELLRMWLDHGGWYNRKELVFNHVVDMILVGSMGLPGGGRTFITERLKRHYHLIGYTDLKERSISGIFNTIADYFFKAFDEEVQSLVPKMVDGIIDVFQKIGDTLLPTPAKSHYTFNLRDIWKVFLGVCGLSRQKGNSAMMAIRCWVHEINRVFGDRLVDNKDRAWLEEQEREKLQECFGVDPDEVLKSDRLVFGRFMDVGADVQHYMEISDMERMKQVIEAYLDEYNSTAVHRMPLVMFLDACEHVSRISRILDQPRANALLLGVGGSGRQSLTRLSSFICDYECYQIEVAKGYGMNEFKEDVKTCLMKCGIEDKVQVFLFCDTQIISEEMVEAINNVLNSGDVPNLYKVEDLDAIASACRT</sequence>
<dbReference type="InterPro" id="IPR041589">
    <property type="entry name" value="DNAH3_AAA_lid_1"/>
</dbReference>
<accession>A0A7J6T158</accession>
<proteinExistence type="predicted"/>
<dbReference type="Gene3D" id="1.20.920.30">
    <property type="match status" value="1"/>
</dbReference>